<evidence type="ECO:0000313" key="3">
    <source>
        <dbReference type="Proteomes" id="UP000700596"/>
    </source>
</evidence>
<dbReference type="EMBL" id="JAGMWT010000010">
    <property type="protein sequence ID" value="KAH7120740.1"/>
    <property type="molecule type" value="Genomic_DNA"/>
</dbReference>
<comment type="caution">
    <text evidence="2">The sequence shown here is derived from an EMBL/GenBank/DDBJ whole genome shotgun (WGS) entry which is preliminary data.</text>
</comment>
<keyword evidence="3" id="KW-1185">Reference proteome</keyword>
<organism evidence="2 3">
    <name type="scientific">Dendryphion nanum</name>
    <dbReference type="NCBI Taxonomy" id="256645"/>
    <lineage>
        <taxon>Eukaryota</taxon>
        <taxon>Fungi</taxon>
        <taxon>Dikarya</taxon>
        <taxon>Ascomycota</taxon>
        <taxon>Pezizomycotina</taxon>
        <taxon>Dothideomycetes</taxon>
        <taxon>Pleosporomycetidae</taxon>
        <taxon>Pleosporales</taxon>
        <taxon>Torulaceae</taxon>
        <taxon>Dendryphion</taxon>
    </lineage>
</organism>
<dbReference type="Proteomes" id="UP000700596">
    <property type="component" value="Unassembled WGS sequence"/>
</dbReference>
<feature type="chain" id="PRO_5040491511" evidence="1">
    <location>
        <begin position="18"/>
        <end position="200"/>
    </location>
</feature>
<protein>
    <submittedName>
        <fullName evidence="2">Uncharacterized protein</fullName>
    </submittedName>
</protein>
<dbReference type="AlphaFoldDB" id="A0A9P9IIP5"/>
<evidence type="ECO:0000256" key="1">
    <source>
        <dbReference type="SAM" id="SignalP"/>
    </source>
</evidence>
<gene>
    <name evidence="2" type="ORF">B0J11DRAFT_507796</name>
</gene>
<keyword evidence="1" id="KW-0732">Signal</keyword>
<accession>A0A9P9IIP5</accession>
<reference evidence="2" key="1">
    <citation type="journal article" date="2021" name="Nat. Commun.">
        <title>Genetic determinants of endophytism in the Arabidopsis root mycobiome.</title>
        <authorList>
            <person name="Mesny F."/>
            <person name="Miyauchi S."/>
            <person name="Thiergart T."/>
            <person name="Pickel B."/>
            <person name="Atanasova L."/>
            <person name="Karlsson M."/>
            <person name="Huettel B."/>
            <person name="Barry K.W."/>
            <person name="Haridas S."/>
            <person name="Chen C."/>
            <person name="Bauer D."/>
            <person name="Andreopoulos W."/>
            <person name="Pangilinan J."/>
            <person name="LaButti K."/>
            <person name="Riley R."/>
            <person name="Lipzen A."/>
            <person name="Clum A."/>
            <person name="Drula E."/>
            <person name="Henrissat B."/>
            <person name="Kohler A."/>
            <person name="Grigoriev I.V."/>
            <person name="Martin F.M."/>
            <person name="Hacquard S."/>
        </authorList>
    </citation>
    <scope>NUCLEOTIDE SEQUENCE</scope>
    <source>
        <strain evidence="2">MPI-CAGE-CH-0243</strain>
    </source>
</reference>
<sequence length="200" mass="21027">MQFLSLAFLSLLTLTTAAPVAKPEPEPVPAFPSGSNVITPREISLYNTGNGAITYRSGTGRVLKTGTGSDTTTLITFDIPSAAVGRTLEFGFTLDTAASSVVSGSQLLDVYKSLGPATRTTTGWGQGVPGNQRDQHQGRLRVVRGGEATYLTQAQGFPVIAKSFAAPSAPGVLAFELVGVYDRDEVSWDAAVNGAFLRWT</sequence>
<evidence type="ECO:0000313" key="2">
    <source>
        <dbReference type="EMBL" id="KAH7120740.1"/>
    </source>
</evidence>
<dbReference type="OrthoDB" id="5356630at2759"/>
<name>A0A9P9IIP5_9PLEO</name>
<feature type="signal peptide" evidence="1">
    <location>
        <begin position="1"/>
        <end position="17"/>
    </location>
</feature>
<proteinExistence type="predicted"/>